<dbReference type="OrthoDB" id="9798407at2"/>
<dbReference type="PANTHER" id="PTHR12110:SF41">
    <property type="entry name" value="INOSOSE DEHYDRATASE"/>
    <property type="match status" value="1"/>
</dbReference>
<evidence type="ECO:0000313" key="2">
    <source>
        <dbReference type="EMBL" id="OQP50370.1"/>
    </source>
</evidence>
<protein>
    <submittedName>
        <fullName evidence="2">Sugar phosphate isomerase</fullName>
    </submittedName>
</protein>
<evidence type="ECO:0000259" key="1">
    <source>
        <dbReference type="Pfam" id="PF01261"/>
    </source>
</evidence>
<proteinExistence type="predicted"/>
<comment type="caution">
    <text evidence="2">The sequence shown here is derived from an EMBL/GenBank/DDBJ whole genome shotgun (WGS) entry which is preliminary data.</text>
</comment>
<reference evidence="3" key="1">
    <citation type="submission" date="2016-04" db="EMBL/GenBank/DDBJ databases">
        <authorList>
            <person name="Chen L."/>
            <person name="Zhuang W."/>
            <person name="Wang G."/>
        </authorList>
    </citation>
    <scope>NUCLEOTIDE SEQUENCE [LARGE SCALE GENOMIC DNA]</scope>
    <source>
        <strain evidence="3">17621</strain>
    </source>
</reference>
<keyword evidence="3" id="KW-1185">Reference proteome</keyword>
<dbReference type="GO" id="GO:0016853">
    <property type="term" value="F:isomerase activity"/>
    <property type="evidence" value="ECO:0007669"/>
    <property type="project" value="UniProtKB-KW"/>
</dbReference>
<dbReference type="SUPFAM" id="SSF51658">
    <property type="entry name" value="Xylose isomerase-like"/>
    <property type="match status" value="1"/>
</dbReference>
<dbReference type="InterPro" id="IPR036237">
    <property type="entry name" value="Xyl_isomerase-like_sf"/>
</dbReference>
<dbReference type="AlphaFoldDB" id="A0A1V9EW57"/>
<dbReference type="InterPro" id="IPR050312">
    <property type="entry name" value="IolE/XylAMocC-like"/>
</dbReference>
<dbReference type="STRING" id="354355.SAMN05660816_00834"/>
<dbReference type="InterPro" id="IPR013022">
    <property type="entry name" value="Xyl_isomerase-like_TIM-brl"/>
</dbReference>
<organism evidence="2 3">
    <name type="scientific">Niastella yeongjuensis</name>
    <dbReference type="NCBI Taxonomy" id="354355"/>
    <lineage>
        <taxon>Bacteria</taxon>
        <taxon>Pseudomonadati</taxon>
        <taxon>Bacteroidota</taxon>
        <taxon>Chitinophagia</taxon>
        <taxon>Chitinophagales</taxon>
        <taxon>Chitinophagaceae</taxon>
        <taxon>Niastella</taxon>
    </lineage>
</organism>
<dbReference type="PROSITE" id="PS51318">
    <property type="entry name" value="TAT"/>
    <property type="match status" value="1"/>
</dbReference>
<dbReference type="PANTHER" id="PTHR12110">
    <property type="entry name" value="HYDROXYPYRUVATE ISOMERASE"/>
    <property type="match status" value="1"/>
</dbReference>
<dbReference type="Pfam" id="PF01261">
    <property type="entry name" value="AP_endonuc_2"/>
    <property type="match status" value="1"/>
</dbReference>
<keyword evidence="2" id="KW-0413">Isomerase</keyword>
<evidence type="ECO:0000313" key="3">
    <source>
        <dbReference type="Proteomes" id="UP000192610"/>
    </source>
</evidence>
<dbReference type="Gene3D" id="3.20.20.150">
    <property type="entry name" value="Divalent-metal-dependent TIM barrel enzymes"/>
    <property type="match status" value="1"/>
</dbReference>
<sequence>MYNRRSFLKATGTLASGLLISRSAFSMGDEFGSNASIKNFGLQLWSVRDDLSKDPKAVLKQLAGYGYKQIEGFEGKQGIFWGMTNKEFKKYMDEIGLTFVSTHCDINKDFETKAAQAGEIGMKYLICPSLGGPKTIDDFKRAAEKFNACGDICKKNGLRFAYHNHGYSFTEIDGQMPQDIMMQGTNKDTVDYEMDIYWVVTAGADPIAWLNKYPGRFKLCHVKDRKKGVDPKEHDASADLGSGIIDFKKILKAGSTKGLEYYIVEQEHWDNSTPLKSAEVDAAYMKKFKM</sequence>
<dbReference type="RefSeq" id="WP_081198703.1">
    <property type="nucleotide sequence ID" value="NZ_FOCZ01000001.1"/>
</dbReference>
<dbReference type="InterPro" id="IPR006311">
    <property type="entry name" value="TAT_signal"/>
</dbReference>
<accession>A0A1V9EW57</accession>
<dbReference type="EMBL" id="LVXG01000012">
    <property type="protein sequence ID" value="OQP50370.1"/>
    <property type="molecule type" value="Genomic_DNA"/>
</dbReference>
<gene>
    <name evidence="2" type="ORF">A4H97_00570</name>
</gene>
<feature type="domain" description="Xylose isomerase-like TIM barrel" evidence="1">
    <location>
        <begin position="60"/>
        <end position="287"/>
    </location>
</feature>
<name>A0A1V9EW57_9BACT</name>
<dbReference type="Proteomes" id="UP000192610">
    <property type="component" value="Unassembled WGS sequence"/>
</dbReference>